<dbReference type="RefSeq" id="WP_084643418.1">
    <property type="nucleotide sequence ID" value="NZ_CP014859.1"/>
</dbReference>
<reference evidence="3" key="1">
    <citation type="submission" date="2016-03" db="EMBL/GenBank/DDBJ databases">
        <title>Complete genome sequence of the type strain Actinoalloteichus hymeniacidonis DSM 45092.</title>
        <authorList>
            <person name="Schaffert L."/>
            <person name="Albersmeier A."/>
            <person name="Winkler A."/>
            <person name="Kalinowski J."/>
            <person name="Zotchev S."/>
            <person name="Ruckert C."/>
        </authorList>
    </citation>
    <scope>NUCLEOTIDE SEQUENCE [LARGE SCALE GENOMIC DNA]</scope>
    <source>
        <strain evidence="3">HPA177(T) (DSM 45092(T))</strain>
    </source>
</reference>
<dbReference type="EMBL" id="CP014859">
    <property type="protein sequence ID" value="AOS65718.1"/>
    <property type="molecule type" value="Genomic_DNA"/>
</dbReference>
<dbReference type="Proteomes" id="UP000095210">
    <property type="component" value="Chromosome"/>
</dbReference>
<name>A0AAC9HUJ4_9PSEU</name>
<accession>A0AAC9HUJ4</accession>
<dbReference type="Pfam" id="PF04149">
    <property type="entry name" value="DUF397"/>
    <property type="match status" value="1"/>
</dbReference>
<evidence type="ECO:0000259" key="1">
    <source>
        <dbReference type="Pfam" id="PF04149"/>
    </source>
</evidence>
<protein>
    <submittedName>
        <fullName evidence="2">DUF397 family protein</fullName>
    </submittedName>
</protein>
<dbReference type="InterPro" id="IPR007278">
    <property type="entry name" value="DUF397"/>
</dbReference>
<proteinExistence type="predicted"/>
<feature type="domain" description="DUF397" evidence="1">
    <location>
        <begin position="7"/>
        <end position="57"/>
    </location>
</feature>
<gene>
    <name evidence="2" type="ORF">TL08_24700</name>
</gene>
<organism evidence="2 3">
    <name type="scientific">Actinoalloteichus hymeniacidonis</name>
    <dbReference type="NCBI Taxonomy" id="340345"/>
    <lineage>
        <taxon>Bacteria</taxon>
        <taxon>Bacillati</taxon>
        <taxon>Actinomycetota</taxon>
        <taxon>Actinomycetes</taxon>
        <taxon>Pseudonocardiales</taxon>
        <taxon>Pseudonocardiaceae</taxon>
        <taxon>Actinoalloteichus</taxon>
    </lineage>
</organism>
<evidence type="ECO:0000313" key="2">
    <source>
        <dbReference type="EMBL" id="AOS65718.1"/>
    </source>
</evidence>
<sequence length="62" mass="6656">MANTSETWKKSSKSTNESCIEVRHGSAAFGIRDSKDRTGGLLIVKRSAFEALLTAVKSGRLG</sequence>
<dbReference type="KEGG" id="ahm:TL08_24700"/>
<evidence type="ECO:0000313" key="3">
    <source>
        <dbReference type="Proteomes" id="UP000095210"/>
    </source>
</evidence>
<dbReference type="AlphaFoldDB" id="A0AAC9HUJ4"/>
<keyword evidence="3" id="KW-1185">Reference proteome</keyword>